<name>A0A8S3WNY2_PARAO</name>
<organism evidence="1 2">
    <name type="scientific">Parnassius apollo</name>
    <name type="common">Apollo butterfly</name>
    <name type="synonym">Papilio apollo</name>
    <dbReference type="NCBI Taxonomy" id="110799"/>
    <lineage>
        <taxon>Eukaryota</taxon>
        <taxon>Metazoa</taxon>
        <taxon>Ecdysozoa</taxon>
        <taxon>Arthropoda</taxon>
        <taxon>Hexapoda</taxon>
        <taxon>Insecta</taxon>
        <taxon>Pterygota</taxon>
        <taxon>Neoptera</taxon>
        <taxon>Endopterygota</taxon>
        <taxon>Lepidoptera</taxon>
        <taxon>Glossata</taxon>
        <taxon>Ditrysia</taxon>
        <taxon>Papilionoidea</taxon>
        <taxon>Papilionidae</taxon>
        <taxon>Parnassiinae</taxon>
        <taxon>Parnassini</taxon>
        <taxon>Parnassius</taxon>
        <taxon>Parnassius</taxon>
    </lineage>
</organism>
<evidence type="ECO:0000313" key="2">
    <source>
        <dbReference type="Proteomes" id="UP000691718"/>
    </source>
</evidence>
<dbReference type="AlphaFoldDB" id="A0A8S3WNY2"/>
<dbReference type="InterPro" id="IPR008042">
    <property type="entry name" value="Retrotrans_Pao"/>
</dbReference>
<gene>
    <name evidence="1" type="ORF">PAPOLLO_LOCUS8492</name>
</gene>
<dbReference type="EMBL" id="CAJQZP010000610">
    <property type="protein sequence ID" value="CAG4971796.1"/>
    <property type="molecule type" value="Genomic_DNA"/>
</dbReference>
<sequence>MDTETITERTGGNDIEKTLGLLGEINEDCIGSHLNEKKTPPKVSRNERPPMKSVIMSLFDSLGLVSPLTTPVKRLMQETWLYRTGLDEPTPEELQPR</sequence>
<evidence type="ECO:0000313" key="1">
    <source>
        <dbReference type="EMBL" id="CAG4971796.1"/>
    </source>
</evidence>
<proteinExistence type="predicted"/>
<dbReference type="Proteomes" id="UP000691718">
    <property type="component" value="Unassembled WGS sequence"/>
</dbReference>
<protein>
    <submittedName>
        <fullName evidence="1">(apollo) hypothetical protein</fullName>
    </submittedName>
</protein>
<comment type="caution">
    <text evidence="1">The sequence shown here is derived from an EMBL/GenBank/DDBJ whole genome shotgun (WGS) entry which is preliminary data.</text>
</comment>
<dbReference type="OrthoDB" id="5983986at2759"/>
<reference evidence="1" key="1">
    <citation type="submission" date="2021-04" db="EMBL/GenBank/DDBJ databases">
        <authorList>
            <person name="Tunstrom K."/>
        </authorList>
    </citation>
    <scope>NUCLEOTIDE SEQUENCE</scope>
</reference>
<keyword evidence="2" id="KW-1185">Reference proteome</keyword>
<accession>A0A8S3WNY2</accession>
<dbReference type="Pfam" id="PF05380">
    <property type="entry name" value="Peptidase_A17"/>
    <property type="match status" value="1"/>
</dbReference>